<protein>
    <submittedName>
        <fullName evidence="2">Uncharacterized protein</fullName>
    </submittedName>
</protein>
<feature type="region of interest" description="Disordered" evidence="1">
    <location>
        <begin position="48"/>
        <end position="67"/>
    </location>
</feature>
<comment type="caution">
    <text evidence="2">The sequence shown here is derived from an EMBL/GenBank/DDBJ whole genome shotgun (WGS) entry which is preliminary data.</text>
</comment>
<evidence type="ECO:0000313" key="2">
    <source>
        <dbReference type="EMBL" id="PLW37709.1"/>
    </source>
</evidence>
<dbReference type="Proteomes" id="UP000235388">
    <property type="component" value="Unassembled WGS sequence"/>
</dbReference>
<dbReference type="AlphaFoldDB" id="A0A2N5UIY6"/>
<dbReference type="EMBL" id="PGCJ01000218">
    <property type="protein sequence ID" value="PLW37709.1"/>
    <property type="molecule type" value="Genomic_DNA"/>
</dbReference>
<proteinExistence type="predicted"/>
<evidence type="ECO:0000313" key="3">
    <source>
        <dbReference type="Proteomes" id="UP000235388"/>
    </source>
</evidence>
<sequence length="174" mass="19211">MLASQPEQADGSRRPLWVFEVDQHPALRNKLAALMFVAFTAVLPSTLQESQNRKAATNPECAGESDCAKDRNGPDFVFVYHNRLPGPMVKAPAYDDVRLTETQQEIPGSSPGVVDLFQLFHPASGPIVIMRDSSRPGTSNVPLMNSWPSMVRSDDQGWMVEKPATRFECGLSDH</sequence>
<reference evidence="2 3" key="1">
    <citation type="submission" date="2017-11" db="EMBL/GenBank/DDBJ databases">
        <title>De novo assembly and phasing of dikaryotic genomes from two isolates of Puccinia coronata f. sp. avenae, the causal agent of oat crown rust.</title>
        <authorList>
            <person name="Miller M.E."/>
            <person name="Zhang Y."/>
            <person name="Omidvar V."/>
            <person name="Sperschneider J."/>
            <person name="Schwessinger B."/>
            <person name="Raley C."/>
            <person name="Palmer J.M."/>
            <person name="Garnica D."/>
            <person name="Upadhyaya N."/>
            <person name="Rathjen J."/>
            <person name="Taylor J.M."/>
            <person name="Park R.F."/>
            <person name="Dodds P.N."/>
            <person name="Hirsch C.D."/>
            <person name="Kianian S.F."/>
            <person name="Figueroa M."/>
        </authorList>
    </citation>
    <scope>NUCLEOTIDE SEQUENCE [LARGE SCALE GENOMIC DNA]</scope>
    <source>
        <strain evidence="2">12NC29</strain>
    </source>
</reference>
<keyword evidence="3" id="KW-1185">Reference proteome</keyword>
<organism evidence="2 3">
    <name type="scientific">Puccinia coronata f. sp. avenae</name>
    <dbReference type="NCBI Taxonomy" id="200324"/>
    <lineage>
        <taxon>Eukaryota</taxon>
        <taxon>Fungi</taxon>
        <taxon>Dikarya</taxon>
        <taxon>Basidiomycota</taxon>
        <taxon>Pucciniomycotina</taxon>
        <taxon>Pucciniomycetes</taxon>
        <taxon>Pucciniales</taxon>
        <taxon>Pucciniaceae</taxon>
        <taxon>Puccinia</taxon>
    </lineage>
</organism>
<accession>A0A2N5UIY6</accession>
<gene>
    <name evidence="2" type="ORF">PCANC_17150</name>
</gene>
<name>A0A2N5UIY6_9BASI</name>
<evidence type="ECO:0000256" key="1">
    <source>
        <dbReference type="SAM" id="MobiDB-lite"/>
    </source>
</evidence>